<organism evidence="1 2">
    <name type="scientific">Scardovia inopinata F0304</name>
    <dbReference type="NCBI Taxonomy" id="641146"/>
    <lineage>
        <taxon>Bacteria</taxon>
        <taxon>Bacillati</taxon>
        <taxon>Actinomycetota</taxon>
        <taxon>Actinomycetes</taxon>
        <taxon>Bifidobacteriales</taxon>
        <taxon>Bifidobacteriaceae</taxon>
        <taxon>Scardovia</taxon>
    </lineage>
</organism>
<dbReference type="SUPFAM" id="SSF55331">
    <property type="entry name" value="Tautomerase/MIF"/>
    <property type="match status" value="1"/>
</dbReference>
<name>W5IGR2_SCAIO</name>
<sequence>MPVIHTHVSVHTSAEEREALKVAYGKAISILPGKSEGWLMCPFEDNMPIYFAGDDDKPAAYVEVNVFGRSPVASQTWEKLGQAIMQAIHNTLGIEEDRMYIRYTATPDWGWNGGNF</sequence>
<evidence type="ECO:0000313" key="1">
    <source>
        <dbReference type="EMBL" id="EFG26154.1"/>
    </source>
</evidence>
<accession>W5IGR2</accession>
<dbReference type="Proteomes" id="UP000005777">
    <property type="component" value="Unassembled WGS sequence"/>
</dbReference>
<dbReference type="AlphaFoldDB" id="W5IGR2"/>
<reference evidence="1 2" key="1">
    <citation type="submission" date="2012-01" db="EMBL/GenBank/DDBJ databases">
        <title>The Genome Sequence of Scardovia inopinata F0304.</title>
        <authorList>
            <consortium name="The Broad Institute Genome Sequencing Platform"/>
            <person name="Ward D."/>
            <person name="Earl A."/>
            <person name="Feldgarden M."/>
            <person name="Gevers D."/>
            <person name="Young S."/>
            <person name="Zeng Q."/>
            <person name="Koehrsen M."/>
            <person name="Alvarado L."/>
            <person name="Berlin A.M."/>
            <person name="Borenstein D."/>
            <person name="Chapman S.B."/>
            <person name="Chen Z."/>
            <person name="Engels R."/>
            <person name="Freedman E."/>
            <person name="Gellesch M."/>
            <person name="Goldberg J."/>
            <person name="Griggs A."/>
            <person name="Gujja S."/>
            <person name="Heilman E.R."/>
            <person name="Heiman D.I."/>
            <person name="Hepburn T.A."/>
            <person name="Howarth C."/>
            <person name="Jen D."/>
            <person name="Larson L."/>
            <person name="Mehta T."/>
            <person name="Park D."/>
            <person name="Pearson M."/>
            <person name="Richards J."/>
            <person name="Roberts A."/>
            <person name="Saif S."/>
            <person name="Shea T.D."/>
            <person name="Shenoy N."/>
            <person name="Sisk P."/>
            <person name="Stolte C."/>
            <person name="Sykes S.N."/>
            <person name="Walk T."/>
            <person name="White J."/>
            <person name="Yandava C."/>
            <person name="Izard J."/>
            <person name="Baranova O.V."/>
            <person name="Blanton J.M."/>
            <person name="Tanner A.C."/>
            <person name="Dewhirst F."/>
            <person name="Haas B."/>
            <person name="Nusbaum C."/>
            <person name="Birren B."/>
        </authorList>
    </citation>
    <scope>NUCLEOTIDE SEQUENCE [LARGE SCALE GENOMIC DNA]</scope>
    <source>
        <strain evidence="1 2">F0304</strain>
    </source>
</reference>
<comment type="caution">
    <text evidence="1">The sequence shown here is derived from an EMBL/GenBank/DDBJ whole genome shotgun (WGS) entry which is preliminary data.</text>
</comment>
<dbReference type="InterPro" id="IPR014347">
    <property type="entry name" value="Tautomerase/MIF_sf"/>
</dbReference>
<dbReference type="RefSeq" id="WP_006293627.1">
    <property type="nucleotide sequence ID" value="NZ_GG770226.1"/>
</dbReference>
<dbReference type="Gene3D" id="3.30.429.10">
    <property type="entry name" value="Macrophage Migration Inhibitory Factor"/>
    <property type="match status" value="1"/>
</dbReference>
<protein>
    <submittedName>
        <fullName evidence="1">Uncharacterized protein</fullName>
    </submittedName>
</protein>
<keyword evidence="2" id="KW-1185">Reference proteome</keyword>
<gene>
    <name evidence="1" type="ORF">HMPREF9020_01235</name>
</gene>
<dbReference type="EMBL" id="ADCX01000012">
    <property type="protein sequence ID" value="EFG26154.1"/>
    <property type="molecule type" value="Genomic_DNA"/>
</dbReference>
<dbReference type="HOGENOM" id="CLU_129906_0_0_11"/>
<proteinExistence type="predicted"/>
<dbReference type="eggNOG" id="COG1942">
    <property type="taxonomic scope" value="Bacteria"/>
</dbReference>
<evidence type="ECO:0000313" key="2">
    <source>
        <dbReference type="Proteomes" id="UP000005777"/>
    </source>
</evidence>